<dbReference type="PANTHER" id="PTHR43707">
    <property type="entry name" value="HISTIDYL-TRNA SYNTHETASE"/>
    <property type="match status" value="1"/>
</dbReference>
<evidence type="ECO:0000313" key="9">
    <source>
        <dbReference type="Proteomes" id="UP000069135"/>
    </source>
</evidence>
<dbReference type="InterPro" id="IPR004516">
    <property type="entry name" value="HisRS/HisZ"/>
</dbReference>
<dbReference type="EC" id="6.1.1.21" evidence="5"/>
<name>A0A0S1SR95_9BACT</name>
<keyword evidence="5" id="KW-0436">Ligase</keyword>
<reference evidence="8 9" key="2">
    <citation type="journal article" date="2016" name="PeerJ">
        <title>Analysis of five complete genome sequences for members of the class Peribacteria in the recently recognized Peregrinibacteria bacterial phylum.</title>
        <authorList>
            <person name="Anantharaman K."/>
            <person name="Brown C.T."/>
            <person name="Burstein D."/>
            <person name="Castelle C.J."/>
            <person name="Probst A.J."/>
            <person name="Thomas B.C."/>
            <person name="Williams K.H."/>
            <person name="Banfield J.F."/>
        </authorList>
    </citation>
    <scope>NUCLEOTIDE SEQUENCE [LARGE SCALE GENOMIC DNA]</scope>
    <source>
        <strain evidence="8">RIFOXYD1_FULL_PER-ii_59_16</strain>
    </source>
</reference>
<evidence type="ECO:0000256" key="1">
    <source>
        <dbReference type="ARBA" id="ARBA00008226"/>
    </source>
</evidence>
<reference evidence="9" key="1">
    <citation type="submission" date="2015-10" db="EMBL/GenBank/DDBJ databases">
        <title>Analysis of five complete genome sequences for members of the class Peribacteria in the recently recognized Peregrinibacteria bacterial phylum.</title>
        <authorList>
            <person name="Anantharaman K."/>
            <person name="Brown C.T."/>
            <person name="Burstein D."/>
            <person name="Castelle C.J."/>
            <person name="Probst A.J."/>
            <person name="Thomas B.C."/>
            <person name="Williams K.H."/>
            <person name="Banfield J.F."/>
        </authorList>
    </citation>
    <scope>NUCLEOTIDE SEQUENCE [LARGE SCALE GENOMIC DNA]</scope>
</reference>
<dbReference type="EMBL" id="CP013065">
    <property type="protein sequence ID" value="ALM12985.1"/>
    <property type="molecule type" value="Genomic_DNA"/>
</dbReference>
<dbReference type="AlphaFoldDB" id="A0A0S1SR95"/>
<evidence type="ECO:0000256" key="4">
    <source>
        <dbReference type="ARBA" id="ARBA00047639"/>
    </source>
</evidence>
<keyword evidence="5" id="KW-0963">Cytoplasm</keyword>
<dbReference type="SUPFAM" id="SSF52954">
    <property type="entry name" value="Class II aaRS ABD-related"/>
    <property type="match status" value="1"/>
</dbReference>
<keyword evidence="5" id="KW-0648">Protein biosynthesis</keyword>
<accession>A0A0S1SH70</accession>
<feature type="binding site" evidence="6">
    <location>
        <begin position="272"/>
        <end position="273"/>
    </location>
    <ligand>
        <name>L-histidine</name>
        <dbReference type="ChEBI" id="CHEBI:57595"/>
    </ligand>
</feature>
<gene>
    <name evidence="5" type="primary">hisS</name>
    <name evidence="8" type="ORF">PeribacterD1_0286</name>
</gene>
<dbReference type="NCBIfam" id="TIGR00442">
    <property type="entry name" value="hisS"/>
    <property type="match status" value="1"/>
</dbReference>
<dbReference type="SUPFAM" id="SSF55681">
    <property type="entry name" value="Class II aaRS and biotin synthetases"/>
    <property type="match status" value="1"/>
</dbReference>
<keyword evidence="3 5" id="KW-0030">Aminoacyl-tRNA synthetase</keyword>
<comment type="catalytic activity">
    <reaction evidence="4 5">
        <text>tRNA(His) + L-histidine + ATP = L-histidyl-tRNA(His) + AMP + diphosphate + H(+)</text>
        <dbReference type="Rhea" id="RHEA:17313"/>
        <dbReference type="Rhea" id="RHEA-COMP:9665"/>
        <dbReference type="Rhea" id="RHEA-COMP:9689"/>
        <dbReference type="ChEBI" id="CHEBI:15378"/>
        <dbReference type="ChEBI" id="CHEBI:30616"/>
        <dbReference type="ChEBI" id="CHEBI:33019"/>
        <dbReference type="ChEBI" id="CHEBI:57595"/>
        <dbReference type="ChEBI" id="CHEBI:78442"/>
        <dbReference type="ChEBI" id="CHEBI:78527"/>
        <dbReference type="ChEBI" id="CHEBI:456215"/>
        <dbReference type="EC" id="6.1.1.21"/>
    </reaction>
</comment>
<dbReference type="GO" id="GO:0004821">
    <property type="term" value="F:histidine-tRNA ligase activity"/>
    <property type="evidence" value="ECO:0007669"/>
    <property type="project" value="UniProtKB-UniRule"/>
</dbReference>
<dbReference type="Proteomes" id="UP000069135">
    <property type="component" value="Chromosome"/>
</dbReference>
<dbReference type="InterPro" id="IPR045864">
    <property type="entry name" value="aa-tRNA-synth_II/BPL/LPL"/>
</dbReference>
<keyword evidence="2 5" id="KW-0547">Nucleotide-binding</keyword>
<feature type="binding site" evidence="6">
    <location>
        <position position="122"/>
    </location>
    <ligand>
        <name>L-histidine</name>
        <dbReference type="ChEBI" id="CHEBI:57595"/>
    </ligand>
</feature>
<feature type="binding site" evidence="6">
    <location>
        <position position="140"/>
    </location>
    <ligand>
        <name>L-histidine</name>
        <dbReference type="ChEBI" id="CHEBI:57595"/>
    </ligand>
</feature>
<evidence type="ECO:0000256" key="2">
    <source>
        <dbReference type="ARBA" id="ARBA00022741"/>
    </source>
</evidence>
<dbReference type="KEGG" id="prf:PeribacterA2_0286"/>
<accession>A0A0S1SJ56</accession>
<sequence>MAEPQFRTPKGTHDILPEEQRYMTYIKKAVRHRCRQAGYRRIDPPIFEDRRIFERGIGEHTDIVEKELFTVSGKRRDEGEEKTSEFALRPEFTAGICRGYIEHGMQQLPQPVELFAIGPCFRHDRPQKGRFRQFHQFDLEVIGLKDPSLDAQLIHVITKIFADLKILERLTLQINNIGTAENRAAYVQALKDFFIGKERNLPELDRARLDTNPLRLLDSKEEDTQVLLKGAPTLEQFLSDESKQYHATLLEYLDALGISYVPNIHLVRGLDYYTQTVFEFWDQSTGAQNAVGGGGRFDGLIELLGGKPTPGVGFAGGMERTIWHMKEAGVQAPHKDQVDVFVAQLGPEAKKNCLLLISALREKGVHTVGALGEASLKSQMRLADKFEATFALLLGKMEVKRSTIILRDMKKGQQQEVPFDGIVDHVIKLLGEKNLDTYTLRDQFAGATDD</sequence>
<evidence type="ECO:0000259" key="7">
    <source>
        <dbReference type="PROSITE" id="PS50862"/>
    </source>
</evidence>
<dbReference type="GO" id="GO:0006427">
    <property type="term" value="P:histidyl-tRNA aminoacylation"/>
    <property type="evidence" value="ECO:0007669"/>
    <property type="project" value="UniProtKB-UniRule"/>
</dbReference>
<comment type="subcellular location">
    <subcellularLocation>
        <location evidence="5">Cytoplasm</location>
    </subcellularLocation>
</comment>
<dbReference type="Pfam" id="PF13393">
    <property type="entry name" value="tRNA-synt_His"/>
    <property type="match status" value="1"/>
</dbReference>
<dbReference type="PIRSF" id="PIRSF001549">
    <property type="entry name" value="His-tRNA_synth"/>
    <property type="match status" value="1"/>
</dbReference>
<feature type="domain" description="Aminoacyl-transfer RNA synthetases class-II family profile" evidence="7">
    <location>
        <begin position="1"/>
        <end position="333"/>
    </location>
</feature>
<evidence type="ECO:0000256" key="5">
    <source>
        <dbReference type="HAMAP-Rule" id="MF_00127"/>
    </source>
</evidence>
<dbReference type="HAMAP" id="MF_00127">
    <property type="entry name" value="His_tRNA_synth"/>
    <property type="match status" value="1"/>
</dbReference>
<evidence type="ECO:0000256" key="3">
    <source>
        <dbReference type="ARBA" id="ARBA00023146"/>
    </source>
</evidence>
<accession>A0A0S1SVD7</accession>
<feature type="binding site" evidence="6">
    <location>
        <position position="136"/>
    </location>
    <ligand>
        <name>L-histidine</name>
        <dbReference type="ChEBI" id="CHEBI:57595"/>
    </ligand>
</feature>
<dbReference type="InterPro" id="IPR006195">
    <property type="entry name" value="aa-tRNA-synth_II"/>
</dbReference>
<keyword evidence="5" id="KW-0067">ATP-binding</keyword>
<dbReference type="Gene3D" id="3.40.50.800">
    <property type="entry name" value="Anticodon-binding domain"/>
    <property type="match status" value="1"/>
</dbReference>
<accession>A0A0S1SR95</accession>
<dbReference type="STRING" id="1735162.PeribacterB2_0286"/>
<proteinExistence type="inferred from homology"/>
<evidence type="ECO:0000256" key="6">
    <source>
        <dbReference type="PIRSR" id="PIRSR001549-1"/>
    </source>
</evidence>
<comment type="subunit">
    <text evidence="5">Homodimer.</text>
</comment>
<dbReference type="InterPro" id="IPR036621">
    <property type="entry name" value="Anticodon-bd_dom_sf"/>
</dbReference>
<dbReference type="PANTHER" id="PTHR43707:SF1">
    <property type="entry name" value="HISTIDINE--TRNA LIGASE, MITOCHONDRIAL-RELATED"/>
    <property type="match status" value="1"/>
</dbReference>
<dbReference type="GO" id="GO:0005524">
    <property type="term" value="F:ATP binding"/>
    <property type="evidence" value="ECO:0007669"/>
    <property type="project" value="UniProtKB-UniRule"/>
</dbReference>
<feature type="binding site" evidence="6">
    <location>
        <position position="268"/>
    </location>
    <ligand>
        <name>L-histidine</name>
        <dbReference type="ChEBI" id="CHEBI:57595"/>
    </ligand>
</feature>
<dbReference type="PROSITE" id="PS50862">
    <property type="entry name" value="AA_TRNA_LIGASE_II"/>
    <property type="match status" value="1"/>
</dbReference>
<dbReference type="GO" id="GO:0005737">
    <property type="term" value="C:cytoplasm"/>
    <property type="evidence" value="ECO:0007669"/>
    <property type="project" value="UniProtKB-SubCell"/>
</dbReference>
<comment type="similarity">
    <text evidence="1 5">Belongs to the class-II aminoacyl-tRNA synthetase family.</text>
</comment>
<accession>A0A0S1SHE7</accession>
<dbReference type="CDD" id="cd00773">
    <property type="entry name" value="HisRS-like_core"/>
    <property type="match status" value="1"/>
</dbReference>
<dbReference type="InterPro" id="IPR015807">
    <property type="entry name" value="His-tRNA-ligase"/>
</dbReference>
<feature type="binding site" evidence="6">
    <location>
        <begin position="91"/>
        <end position="93"/>
    </location>
    <ligand>
        <name>L-histidine</name>
        <dbReference type="ChEBI" id="CHEBI:57595"/>
    </ligand>
</feature>
<dbReference type="Gene3D" id="3.30.930.10">
    <property type="entry name" value="Bira Bifunctional Protein, Domain 2"/>
    <property type="match status" value="1"/>
</dbReference>
<protein>
    <recommendedName>
        <fullName evidence="5">Histidine--tRNA ligase</fullName>
        <ecNumber evidence="5">6.1.1.21</ecNumber>
    </recommendedName>
    <alternativeName>
        <fullName evidence="5">Histidyl-tRNA synthetase</fullName>
        <shortName evidence="5">HisRS</shortName>
    </alternativeName>
</protein>
<dbReference type="Pfam" id="PF03129">
    <property type="entry name" value="HGTP_anticodon"/>
    <property type="match status" value="1"/>
</dbReference>
<dbReference type="InterPro" id="IPR004154">
    <property type="entry name" value="Anticodon-bd"/>
</dbReference>
<dbReference type="InterPro" id="IPR041715">
    <property type="entry name" value="HisRS-like_core"/>
</dbReference>
<dbReference type="PATRIC" id="fig|1735161.3.peg.287"/>
<organism evidence="8 9">
    <name type="scientific">Candidatus Peribacter riflensis</name>
    <dbReference type="NCBI Taxonomy" id="1735162"/>
    <lineage>
        <taxon>Bacteria</taxon>
        <taxon>Candidatus Peregrinibacteriota</taxon>
        <taxon>Candidatus Peribacteria</taxon>
        <taxon>Candidatus Peribacterales</taxon>
        <taxon>Candidatus Peribacteraceae</taxon>
        <taxon>Candidatus Peribacter</taxon>
    </lineage>
</organism>
<evidence type="ECO:0000313" key="8">
    <source>
        <dbReference type="EMBL" id="ALM12985.1"/>
    </source>
</evidence>